<dbReference type="Proteomes" id="UP001163882">
    <property type="component" value="Chromosome"/>
</dbReference>
<evidence type="ECO:0000313" key="1">
    <source>
        <dbReference type="EMBL" id="UYQ73549.1"/>
    </source>
</evidence>
<dbReference type="EMBL" id="CP107716">
    <property type="protein sequence ID" value="UYQ73549.1"/>
    <property type="molecule type" value="Genomic_DNA"/>
</dbReference>
<keyword evidence="2" id="KW-1185">Reference proteome</keyword>
<accession>A0ABY6ISF9</accession>
<gene>
    <name evidence="1" type="ORF">OF122_07285</name>
</gene>
<evidence type="ECO:0000313" key="2">
    <source>
        <dbReference type="Proteomes" id="UP001163882"/>
    </source>
</evidence>
<proteinExistence type="predicted"/>
<name>A0ABY6ISF9_9HYPH</name>
<dbReference type="RefSeq" id="WP_264227116.1">
    <property type="nucleotide sequence ID" value="NZ_CP107716.1"/>
</dbReference>
<sequence length="437" mass="49464">MSNIRQRHFSDARDAAFKRVARWTQSVEALPGEDALFSHCFNEVMKCKQPLSLLEKKKIAGQIAASIRKNFDPAKRRPPPKTSRTDRYARDLELLRSHLARSEGESAPSYRALALRYEMSPNSVKRIVRSHLGPTDAQWRRSGALTDEARITVRYLDSHLPVEGLHFVHHDDLEKAVLTAMGLDLYEAHRDAKLDIDGIAKEIAEHQLGLQLIAVATGILISRGRKITERQAREWLGKRRHISQKQLPKYALSKRNLVFSDLAMVVRTTFEHVHALDIGEFVRISLFPVAAVNDHILDNMIGTDSTFYNLERLKVHDVEGVERSIRLAQNALYRQGDGGAFEWAATHNPRDADAILAIRLLLQTLDARENPHAAVLDWIDETSYVEKIWFDILPGRKVSDVTVFLAHLDAFTEAYGAGSISDREILGQLARMSYDAD</sequence>
<organism evidence="1 2">
    <name type="scientific">Pelagibacterium flavum</name>
    <dbReference type="NCBI Taxonomy" id="2984530"/>
    <lineage>
        <taxon>Bacteria</taxon>
        <taxon>Pseudomonadati</taxon>
        <taxon>Pseudomonadota</taxon>
        <taxon>Alphaproteobacteria</taxon>
        <taxon>Hyphomicrobiales</taxon>
        <taxon>Devosiaceae</taxon>
        <taxon>Pelagibacterium</taxon>
    </lineage>
</organism>
<reference evidence="1" key="1">
    <citation type="submission" date="2022-10" db="EMBL/GenBank/DDBJ databases">
        <title>YIM 151497 complete genome.</title>
        <authorList>
            <person name="Chen X."/>
        </authorList>
    </citation>
    <scope>NUCLEOTIDE SEQUENCE</scope>
    <source>
        <strain evidence="1">YIM 151497</strain>
    </source>
</reference>
<protein>
    <submittedName>
        <fullName evidence="1">Uncharacterized protein</fullName>
    </submittedName>
</protein>